<comment type="similarity">
    <text evidence="7">Belongs to the light-harvesting chlorophyll a/b-binding (LHC) protein family.</text>
</comment>
<comment type="subcellular location">
    <subcellularLocation>
        <location evidence="7">Plastid</location>
        <location evidence="7">Chloroplast thylakoid membrane</location>
    </subcellularLocation>
</comment>
<keyword evidence="7" id="KW-0603">Photosystem I</keyword>
<feature type="binding site" description="axial binding residue" evidence="6">
    <location>
        <position position="105"/>
    </location>
    <ligand>
        <name>chlorophyll a</name>
        <dbReference type="ChEBI" id="CHEBI:58416"/>
        <label>2</label>
    </ligand>
    <ligandPart>
        <name>Mg</name>
        <dbReference type="ChEBI" id="CHEBI:25107"/>
    </ligandPart>
</feature>
<feature type="binding site" description="axial binding residue" evidence="6">
    <location>
        <position position="154"/>
    </location>
    <ligand>
        <name>chlorophyll b</name>
        <dbReference type="ChEBI" id="CHEBI:61721"/>
        <label>1</label>
    </ligand>
    <ligandPart>
        <name>Mg</name>
        <dbReference type="ChEBI" id="CHEBI:25107"/>
    </ligandPart>
</feature>
<dbReference type="GO" id="GO:0016168">
    <property type="term" value="F:chlorophyll binding"/>
    <property type="evidence" value="ECO:0007669"/>
    <property type="project" value="UniProtKB-KW"/>
</dbReference>
<keyword evidence="4 7" id="KW-0934">Plastid</keyword>
<evidence type="ECO:0000256" key="5">
    <source>
        <dbReference type="ARBA" id="ARBA00022991"/>
    </source>
</evidence>
<feature type="binding site" evidence="6">
    <location>
        <position position="152"/>
    </location>
    <ligand>
        <name>chlorophyll a</name>
        <dbReference type="ChEBI" id="CHEBI:58416"/>
        <label>1</label>
    </ligand>
</feature>
<proteinExistence type="inferred from homology"/>
<feature type="binding site" evidence="6">
    <location>
        <position position="286"/>
    </location>
    <ligand>
        <name>chlorophyll a</name>
        <dbReference type="ChEBI" id="CHEBI:58416"/>
        <label>1</label>
    </ligand>
</feature>
<dbReference type="GO" id="GO:0009523">
    <property type="term" value="C:photosystem II"/>
    <property type="evidence" value="ECO:0007669"/>
    <property type="project" value="UniProtKB-KW"/>
</dbReference>
<name>A0A8S1IYC2_9CHLO</name>
<dbReference type="Proteomes" id="UP000708148">
    <property type="component" value="Unassembled WGS sequence"/>
</dbReference>
<evidence type="ECO:0000256" key="2">
    <source>
        <dbReference type="ARBA" id="ARBA00022528"/>
    </source>
</evidence>
<dbReference type="GO" id="GO:0009765">
    <property type="term" value="P:photosynthesis, light harvesting"/>
    <property type="evidence" value="ECO:0007669"/>
    <property type="project" value="InterPro"/>
</dbReference>
<feature type="binding site" evidence="6">
    <location>
        <position position="313"/>
    </location>
    <ligand>
        <name>chlorophyll a</name>
        <dbReference type="ChEBI" id="CHEBI:58416"/>
        <label>1</label>
    </ligand>
</feature>
<dbReference type="SUPFAM" id="SSF103511">
    <property type="entry name" value="Chlorophyll a-b binding protein"/>
    <property type="match status" value="1"/>
</dbReference>
<evidence type="ECO:0000313" key="9">
    <source>
        <dbReference type="EMBL" id="CAD7699724.1"/>
    </source>
</evidence>
<accession>A0A8S1IYC2</accession>
<dbReference type="EMBL" id="CAJHUC010001099">
    <property type="protein sequence ID" value="CAD7699724.1"/>
    <property type="molecule type" value="Genomic_DNA"/>
</dbReference>
<feature type="binding site" description="axial binding residue" evidence="6">
    <location>
        <position position="205"/>
    </location>
    <ligand>
        <name>chlorophyll b</name>
        <dbReference type="ChEBI" id="CHEBI:61721"/>
        <label>1</label>
    </ligand>
    <ligandPart>
        <name>Mg</name>
        <dbReference type="ChEBI" id="CHEBI:25107"/>
    </ligandPart>
</feature>
<dbReference type="GO" id="GO:0009522">
    <property type="term" value="C:photosystem I"/>
    <property type="evidence" value="ECO:0007669"/>
    <property type="project" value="UniProtKB-KW"/>
</dbReference>
<keyword evidence="5 7" id="KW-0157">Chromophore</keyword>
<dbReference type="OrthoDB" id="423598at2759"/>
<protein>
    <recommendedName>
        <fullName evidence="7">Chlorophyll a-b binding protein, chloroplastic</fullName>
    </recommendedName>
</protein>
<keyword evidence="3 7" id="KW-0602">Photosynthesis</keyword>
<feature type="region of interest" description="Disordered" evidence="8">
    <location>
        <begin position="20"/>
        <end position="43"/>
    </location>
</feature>
<dbReference type="AlphaFoldDB" id="A0A8S1IYC2"/>
<keyword evidence="2 7" id="KW-0150">Chloroplast</keyword>
<evidence type="ECO:0000256" key="3">
    <source>
        <dbReference type="ARBA" id="ARBA00022531"/>
    </source>
</evidence>
<keyword evidence="1 6" id="KW-0148">Chlorophyll</keyword>
<feature type="binding site" evidence="6">
    <location>
        <position position="149"/>
    </location>
    <ligand>
        <name>chlorophyll a</name>
        <dbReference type="ChEBI" id="CHEBI:58416"/>
        <label>1</label>
    </ligand>
</feature>
<evidence type="ECO:0000256" key="8">
    <source>
        <dbReference type="SAM" id="MobiDB-lite"/>
    </source>
</evidence>
<feature type="binding site" evidence="6">
    <location>
        <position position="298"/>
    </location>
    <ligand>
        <name>chlorophyll a</name>
        <dbReference type="ChEBI" id="CHEBI:58416"/>
        <label>1</label>
    </ligand>
</feature>
<evidence type="ECO:0000313" key="10">
    <source>
        <dbReference type="Proteomes" id="UP000708148"/>
    </source>
</evidence>
<gene>
    <name evidence="9" type="ORF">OSTQU699_LOCUS5083</name>
</gene>
<feature type="binding site" evidence="6">
    <location>
        <position position="284"/>
    </location>
    <ligand>
        <name>chlorophyll a</name>
        <dbReference type="ChEBI" id="CHEBI:58416"/>
        <label>1</label>
    </ligand>
</feature>
<reference evidence="9" key="1">
    <citation type="submission" date="2020-12" db="EMBL/GenBank/DDBJ databases">
        <authorList>
            <person name="Iha C."/>
        </authorList>
    </citation>
    <scope>NUCLEOTIDE SEQUENCE</scope>
</reference>
<dbReference type="Pfam" id="PF00504">
    <property type="entry name" value="Chloroa_b-bind"/>
    <property type="match status" value="1"/>
</dbReference>
<dbReference type="GO" id="GO:0009535">
    <property type="term" value="C:chloroplast thylakoid membrane"/>
    <property type="evidence" value="ECO:0007669"/>
    <property type="project" value="UniProtKB-SubCell"/>
</dbReference>
<evidence type="ECO:0000256" key="4">
    <source>
        <dbReference type="ARBA" id="ARBA00022640"/>
    </source>
</evidence>
<comment type="function">
    <text evidence="7">The light-harvesting complex (LHC) functions as a light receptor, it captures and delivers excitation energy to photosystems with which it is closely associated.</text>
</comment>
<organism evidence="9 10">
    <name type="scientific">Ostreobium quekettii</name>
    <dbReference type="NCBI Taxonomy" id="121088"/>
    <lineage>
        <taxon>Eukaryota</taxon>
        <taxon>Viridiplantae</taxon>
        <taxon>Chlorophyta</taxon>
        <taxon>core chlorophytes</taxon>
        <taxon>Ulvophyceae</taxon>
        <taxon>TCBD clade</taxon>
        <taxon>Bryopsidales</taxon>
        <taxon>Ostreobineae</taxon>
        <taxon>Ostreobiaceae</taxon>
        <taxon>Ostreobium</taxon>
    </lineage>
</organism>
<evidence type="ECO:0000256" key="7">
    <source>
        <dbReference type="RuleBase" id="RU363080"/>
    </source>
</evidence>
<comment type="caution">
    <text evidence="9">The sequence shown here is derived from an EMBL/GenBank/DDBJ whole genome shotgun (WGS) entry which is preliminary data.</text>
</comment>
<feature type="binding site" description="axial binding residue" evidence="6">
    <location>
        <position position="218"/>
    </location>
    <ligand>
        <name>chlorophyll b</name>
        <dbReference type="ChEBI" id="CHEBI:61721"/>
        <label>1</label>
    </ligand>
    <ligandPart>
        <name>Mg</name>
        <dbReference type="ChEBI" id="CHEBI:25107"/>
    </ligandPart>
</feature>
<sequence>MVQALQTQMAQAPATKKITPKIKYGKAPKPVKPPAKVAKKVAKPAPKPVKKVVVKKKVVKKVVAKPKPVYKAPPRKASKGGKGWFGDAGGAGDLSQWYGSTRKLYLPAGLFARSEVEPYLNGTLAGDYGYDPLGIGQSVAKVAEYREYEILHGRWAMLGAAGMIIPEGLAANGADIRGAAWYETGAEMLTGSGKLDYFAVPWAVVANPLPLLFVIGIQVGLMGAAENYRRQGRGPSGYTVGRGKYDAKELEGLDPIYPGGPFDQFGLASDPEVFQELKVKEIKNGRLAMIATLGFAVQAAVTGEGPYANWSKHVADPFGYNLLTVLGSEDRVPTL</sequence>
<feature type="binding site" description="axial binding residue" evidence="6">
    <location>
        <position position="226"/>
    </location>
    <ligand>
        <name>chlorophyll b</name>
        <dbReference type="ChEBI" id="CHEBI:61721"/>
        <label>1</label>
    </ligand>
    <ligandPart>
        <name>Mg</name>
        <dbReference type="ChEBI" id="CHEBI:25107"/>
    </ligandPart>
</feature>
<dbReference type="Gene3D" id="1.10.3460.10">
    <property type="entry name" value="Chlorophyll a/b binding protein domain"/>
    <property type="match status" value="1"/>
</dbReference>
<feature type="binding site" evidence="6">
    <location>
        <position position="281"/>
    </location>
    <ligand>
        <name>chlorophyll a</name>
        <dbReference type="ChEBI" id="CHEBI:58416"/>
        <label>1</label>
    </ligand>
</feature>
<evidence type="ECO:0000256" key="6">
    <source>
        <dbReference type="PIRSR" id="PIRSR601344-1"/>
    </source>
</evidence>
<dbReference type="PANTHER" id="PTHR21649">
    <property type="entry name" value="CHLOROPHYLL A/B BINDING PROTEIN"/>
    <property type="match status" value="1"/>
</dbReference>
<feature type="binding site" evidence="6">
    <location>
        <position position="280"/>
    </location>
    <ligand>
        <name>chlorophyll a</name>
        <dbReference type="ChEBI" id="CHEBI:58416"/>
        <label>1</label>
    </ligand>
</feature>
<dbReference type="InterPro" id="IPR001344">
    <property type="entry name" value="Chloro_AB-bd_pln"/>
</dbReference>
<evidence type="ECO:0000256" key="1">
    <source>
        <dbReference type="ARBA" id="ARBA00022494"/>
    </source>
</evidence>
<keyword evidence="10" id="KW-1185">Reference proteome</keyword>
<dbReference type="InterPro" id="IPR022796">
    <property type="entry name" value="Chloroa_b-bind"/>
</dbReference>
<keyword evidence="7" id="KW-0793">Thylakoid</keyword>
<feature type="binding site" description="axial binding residue" evidence="6">
    <location>
        <position position="250"/>
    </location>
    <ligand>
        <name>chlorophyll b</name>
        <dbReference type="ChEBI" id="CHEBI:61721"/>
        <label>1</label>
    </ligand>
    <ligandPart>
        <name>Mg</name>
        <dbReference type="ChEBI" id="CHEBI:25107"/>
    </ligandPart>
</feature>
<keyword evidence="7" id="KW-0604">Photosystem II</keyword>